<sequence length="133" mass="15477">MPRAECLKRLDSETLMIFISMNCFPIPTELVDEEETKESIFMEFQFPELPRAAWGTLLQVGEQLDLHPRIRNNRSRHNLQTVGVEEINQSTFEECQSPDLHVLRPQTTCIRIRDHLHAVVEFLSLKLGCQKCI</sequence>
<name>A0A8X6PJT9_NEPPI</name>
<dbReference type="AlphaFoldDB" id="A0A8X6PJT9"/>
<dbReference type="Proteomes" id="UP000887013">
    <property type="component" value="Unassembled WGS sequence"/>
</dbReference>
<comment type="caution">
    <text evidence="1">The sequence shown here is derived from an EMBL/GenBank/DDBJ whole genome shotgun (WGS) entry which is preliminary data.</text>
</comment>
<evidence type="ECO:0000313" key="1">
    <source>
        <dbReference type="EMBL" id="GFT71901.1"/>
    </source>
</evidence>
<reference evidence="1" key="1">
    <citation type="submission" date="2020-08" db="EMBL/GenBank/DDBJ databases">
        <title>Multicomponent nature underlies the extraordinary mechanical properties of spider dragline silk.</title>
        <authorList>
            <person name="Kono N."/>
            <person name="Nakamura H."/>
            <person name="Mori M."/>
            <person name="Yoshida Y."/>
            <person name="Ohtoshi R."/>
            <person name="Malay A.D."/>
            <person name="Moran D.A.P."/>
            <person name="Tomita M."/>
            <person name="Numata K."/>
            <person name="Arakawa K."/>
        </authorList>
    </citation>
    <scope>NUCLEOTIDE SEQUENCE</scope>
</reference>
<dbReference type="EMBL" id="BMAW01021211">
    <property type="protein sequence ID" value="GFT71901.1"/>
    <property type="molecule type" value="Genomic_DNA"/>
</dbReference>
<gene>
    <name evidence="1" type="ORF">NPIL_605331</name>
</gene>
<accession>A0A8X6PJT9</accession>
<proteinExistence type="predicted"/>
<protein>
    <submittedName>
        <fullName evidence="1">Uncharacterized protein</fullName>
    </submittedName>
</protein>
<keyword evidence="2" id="KW-1185">Reference proteome</keyword>
<evidence type="ECO:0000313" key="2">
    <source>
        <dbReference type="Proteomes" id="UP000887013"/>
    </source>
</evidence>
<organism evidence="1 2">
    <name type="scientific">Nephila pilipes</name>
    <name type="common">Giant wood spider</name>
    <name type="synonym">Nephila maculata</name>
    <dbReference type="NCBI Taxonomy" id="299642"/>
    <lineage>
        <taxon>Eukaryota</taxon>
        <taxon>Metazoa</taxon>
        <taxon>Ecdysozoa</taxon>
        <taxon>Arthropoda</taxon>
        <taxon>Chelicerata</taxon>
        <taxon>Arachnida</taxon>
        <taxon>Araneae</taxon>
        <taxon>Araneomorphae</taxon>
        <taxon>Entelegynae</taxon>
        <taxon>Araneoidea</taxon>
        <taxon>Nephilidae</taxon>
        <taxon>Nephila</taxon>
    </lineage>
</organism>